<evidence type="ECO:0000313" key="2">
    <source>
        <dbReference type="EMBL" id="SPP87513.1"/>
    </source>
</evidence>
<name>A0A3B0K2G7_DROGU</name>
<dbReference type="EMBL" id="OUUW01000012">
    <property type="protein sequence ID" value="SPP87513.1"/>
    <property type="molecule type" value="Genomic_DNA"/>
</dbReference>
<keyword evidence="3" id="KW-1185">Reference proteome</keyword>
<dbReference type="Proteomes" id="UP000268350">
    <property type="component" value="Unassembled WGS sequence"/>
</dbReference>
<organism evidence="2 3">
    <name type="scientific">Drosophila guanche</name>
    <name type="common">Fruit fly</name>
    <dbReference type="NCBI Taxonomy" id="7266"/>
    <lineage>
        <taxon>Eukaryota</taxon>
        <taxon>Metazoa</taxon>
        <taxon>Ecdysozoa</taxon>
        <taxon>Arthropoda</taxon>
        <taxon>Hexapoda</taxon>
        <taxon>Insecta</taxon>
        <taxon>Pterygota</taxon>
        <taxon>Neoptera</taxon>
        <taxon>Endopterygota</taxon>
        <taxon>Diptera</taxon>
        <taxon>Brachycera</taxon>
        <taxon>Muscomorpha</taxon>
        <taxon>Ephydroidea</taxon>
        <taxon>Drosophilidae</taxon>
        <taxon>Drosophila</taxon>
        <taxon>Sophophora</taxon>
    </lineage>
</organism>
<proteinExistence type="predicted"/>
<reference evidence="3" key="1">
    <citation type="submission" date="2018-01" db="EMBL/GenBank/DDBJ databases">
        <authorList>
            <person name="Alioto T."/>
            <person name="Alioto T."/>
        </authorList>
    </citation>
    <scope>NUCLEOTIDE SEQUENCE [LARGE SCALE GENOMIC DNA]</scope>
</reference>
<dbReference type="AlphaFoldDB" id="A0A3B0K2G7"/>
<accession>A0A3B0K2G7</accession>
<protein>
    <submittedName>
        <fullName evidence="2">Uncharacterized protein</fullName>
    </submittedName>
</protein>
<sequence>MMRATLLATQMGGINRALFAGRQVMATDYSTLVMLPLKGFEGAPFRGCVPVYRLCSGGGGDGDKNKKPPTGFAMPAIGTDLEATTPPGGASKLGETLTLEGVKPIIDDAQGKDNEENRLSRLKNMSQGYDGAKDKGNEEGKAYQMKLKGKAEESSGKSKIPVPEAKPISREGSIEEATERISKQLGELVDKLPNQQQTEKFFFRTVAFFYDLSFLAVTWSIHFVEKNIFANPTVKAYWKKFHDKMEKSKKD</sequence>
<gene>
    <name evidence="2" type="ORF">DGUA_6G009936</name>
</gene>
<dbReference type="OrthoDB" id="7845007at2759"/>
<feature type="region of interest" description="Disordered" evidence="1">
    <location>
        <begin position="145"/>
        <end position="175"/>
    </location>
</feature>
<evidence type="ECO:0000313" key="3">
    <source>
        <dbReference type="Proteomes" id="UP000268350"/>
    </source>
</evidence>
<evidence type="ECO:0000256" key="1">
    <source>
        <dbReference type="SAM" id="MobiDB-lite"/>
    </source>
</evidence>
<dbReference type="OMA" id="PTVKAYW"/>